<feature type="domain" description="GEVED" evidence="9">
    <location>
        <begin position="618"/>
        <end position="686"/>
    </location>
</feature>
<evidence type="ECO:0000256" key="1">
    <source>
        <dbReference type="ARBA" id="ARBA00011073"/>
    </source>
</evidence>
<dbReference type="InterPro" id="IPR023828">
    <property type="entry name" value="Peptidase_S8_Ser-AS"/>
</dbReference>
<dbReference type="RefSeq" id="WP_377980586.1">
    <property type="nucleotide sequence ID" value="NZ_JBBKXX010000002.1"/>
</dbReference>
<dbReference type="EMBL" id="JBBKXX010000002">
    <property type="protein sequence ID" value="MFD3408162.1"/>
    <property type="molecule type" value="Genomic_DNA"/>
</dbReference>
<feature type="domain" description="Peptidase S8/S53" evidence="7">
    <location>
        <begin position="132"/>
        <end position="417"/>
    </location>
</feature>
<dbReference type="InterPro" id="IPR051048">
    <property type="entry name" value="Peptidase_S8/S53_subtilisin"/>
</dbReference>
<keyword evidence="6" id="KW-0732">Signal</keyword>
<dbReference type="InterPro" id="IPR045474">
    <property type="entry name" value="GEVED"/>
</dbReference>
<evidence type="ECO:0000256" key="6">
    <source>
        <dbReference type="SAM" id="SignalP"/>
    </source>
</evidence>
<dbReference type="CDD" id="cd04842">
    <property type="entry name" value="Peptidases_S8_Kp43_protease"/>
    <property type="match status" value="1"/>
</dbReference>
<dbReference type="InterPro" id="IPR026444">
    <property type="entry name" value="Secre_tail"/>
</dbReference>
<evidence type="ECO:0000259" key="7">
    <source>
        <dbReference type="Pfam" id="PF00082"/>
    </source>
</evidence>
<gene>
    <name evidence="10" type="ORF">SKC37_05810</name>
</gene>
<feature type="domain" description="Secretion system C-terminal sorting" evidence="8">
    <location>
        <begin position="1209"/>
        <end position="1278"/>
    </location>
</feature>
<evidence type="ECO:0000256" key="4">
    <source>
        <dbReference type="ARBA" id="ARBA00022825"/>
    </source>
</evidence>
<name>A0ABW6DN23_9BACT</name>
<evidence type="ECO:0000259" key="9">
    <source>
        <dbReference type="Pfam" id="PF20009"/>
    </source>
</evidence>
<keyword evidence="3 5" id="KW-0378">Hydrolase</keyword>
<dbReference type="PANTHER" id="PTHR43399:SF4">
    <property type="entry name" value="CELL WALL-ASSOCIATED PROTEASE"/>
    <property type="match status" value="1"/>
</dbReference>
<sequence length="1284" mass="135825">MKGKLVLLFLLSFSTWAQDAFRKERALRFGMQQDSIYRGAQALAKKRGIPLQLNLGKDKTLQFQGFSEIGEALYLKTESNAQAAKMTKTNLLYPGASLNLGLTGKSDSIKGKLGMWDGGGVLASHQEFGGRATAAQTITSTNDHATHVAGILVAAGISPTARGMAYEADLKFWDYSNDNSEMSTASTSLLISNHSYGYQAGWVYDETKKKWQWWGNDAVSTEEDYKFGLYDANTQTWDRIAYTAPNYLIIKSAGNSRNQNGPASGEYYLLRSTSDSSNKARAKNDGFDIISTSGTAKNILTVGAATLSSLIPTKGSDVGISNFTSWGPTDDGRVKPDVMAIGTSMFSTTNSNDKAYATQSGTSMSSPQAAGSLYLIQQLYNRLNRNTFMLSSTLKAVAIHTAMDMDAAGPDYKTGYGLIQLDRAAALVKNEGNLHLLKEEKLNQAETKTYTFTSSGNGPLKATIAWTDPEATTSSALNDRTPRLVNDLDIRLTSGSSTFLPFTLNPAAPDALAVPGDNIRDNVEQIVINNTMPGQTFTLTVSHKGVLKNSIQDYGLAVSGIGGSAYCALSPSTTTSNFQKLTLGATKDSTGLSPTFTAELGATLPLAFQFAGSGTRNTSLYADWNQDGDFTDAGEELYSSSTGATSISIPSTLKQDNFYRIRWVSSSGATTSCGSVSSGETKDYALQILQASKDFSSTSISQSNTGICANSGSASFVARVKNVGSLTQTNVPVLLEIKSGTAIVGTATGTITTLASGREMDVNLSGNADLIAGASYSFVLKTQLTGDQNSGNDALTVNKTIENPAAPVVTGTICSGASELSLASTNGSPLWYNGTTLLGAGASLKTPSTGTFYAAFDNLSTTMGPATKAAFGGGTYYSNFGPEPIFVVTQPTILESATVYIGTSGTVTFGIFDKDTGELIASVSKDLTATRTSANSTTVNSQLIDDKNDPGQKVILNLPFPKAGNYILSHACSNGASIFRSNRTAADTVNAPTNIGYPYSIPGVLKLTGALFSGAEIQSGYYYLYGMKFKSYACPSPKVQVNVTTGQSPVVAVSPTGSTTLCAGDKITLTGTPASGTPTYQWFKNGSAITGATTNKLEVSTSGSYMLNSSFDGICPVESPAASVTTTNPLEPLITFNQGTLTTSAGNDIQWYFNDVAISGATGTTYKPTANGVYKVKLKDINGCLATASYGITILAATADNPYSTFFAFPNPATDVLHIGIPSAFQAAKIRVRLSDMQGKEIRDVRAECRENRLSLDISTLPTGNYVISFPELENQVSIKFQKN</sequence>
<evidence type="ECO:0000259" key="8">
    <source>
        <dbReference type="Pfam" id="PF18962"/>
    </source>
</evidence>
<dbReference type="SUPFAM" id="SSF49785">
    <property type="entry name" value="Galactose-binding domain-like"/>
    <property type="match status" value="1"/>
</dbReference>
<reference evidence="10 11" key="1">
    <citation type="submission" date="2024-03" db="EMBL/GenBank/DDBJ databases">
        <title>Aquirufa genome sequencing.</title>
        <authorList>
            <person name="Pitt A."/>
            <person name="Hahn M.W."/>
        </authorList>
    </citation>
    <scope>NUCLEOTIDE SEQUENCE [LARGE SCALE GENOMIC DNA]</scope>
    <source>
        <strain evidence="10 11">HETE-83D</strain>
    </source>
</reference>
<dbReference type="Pfam" id="PF18962">
    <property type="entry name" value="Por_Secre_tail"/>
    <property type="match status" value="1"/>
</dbReference>
<evidence type="ECO:0000313" key="11">
    <source>
        <dbReference type="Proteomes" id="UP001598019"/>
    </source>
</evidence>
<dbReference type="Proteomes" id="UP001598019">
    <property type="component" value="Unassembled WGS sequence"/>
</dbReference>
<dbReference type="PRINTS" id="PR00723">
    <property type="entry name" value="SUBTILISIN"/>
</dbReference>
<evidence type="ECO:0000256" key="5">
    <source>
        <dbReference type="PROSITE-ProRule" id="PRU01240"/>
    </source>
</evidence>
<dbReference type="InterPro" id="IPR036852">
    <property type="entry name" value="Peptidase_S8/S53_dom_sf"/>
</dbReference>
<evidence type="ECO:0000256" key="3">
    <source>
        <dbReference type="ARBA" id="ARBA00022801"/>
    </source>
</evidence>
<dbReference type="InterPro" id="IPR008979">
    <property type="entry name" value="Galactose-bd-like_sf"/>
</dbReference>
<keyword evidence="4 5" id="KW-0720">Serine protease</keyword>
<organism evidence="10 11">
    <name type="scientific">Aquirufa esocilacus</name>
    <dbReference type="NCBI Taxonomy" id="3096513"/>
    <lineage>
        <taxon>Bacteria</taxon>
        <taxon>Pseudomonadati</taxon>
        <taxon>Bacteroidota</taxon>
        <taxon>Cytophagia</taxon>
        <taxon>Cytophagales</taxon>
        <taxon>Flectobacillaceae</taxon>
        <taxon>Aquirufa</taxon>
    </lineage>
</organism>
<comment type="caution">
    <text evidence="10">The sequence shown here is derived from an EMBL/GenBank/DDBJ whole genome shotgun (WGS) entry which is preliminary data.</text>
</comment>
<evidence type="ECO:0000313" key="10">
    <source>
        <dbReference type="EMBL" id="MFD3408162.1"/>
    </source>
</evidence>
<dbReference type="SUPFAM" id="SSF52743">
    <property type="entry name" value="Subtilisin-like"/>
    <property type="match status" value="1"/>
</dbReference>
<dbReference type="PROSITE" id="PS00138">
    <property type="entry name" value="SUBTILASE_SER"/>
    <property type="match status" value="1"/>
</dbReference>
<proteinExistence type="inferred from homology"/>
<feature type="active site" description="Charge relay system" evidence="5">
    <location>
        <position position="144"/>
    </location>
</feature>
<accession>A0ABW6DN23</accession>
<evidence type="ECO:0000256" key="2">
    <source>
        <dbReference type="ARBA" id="ARBA00022670"/>
    </source>
</evidence>
<dbReference type="Gene3D" id="2.60.40.10">
    <property type="entry name" value="Immunoglobulins"/>
    <property type="match status" value="1"/>
</dbReference>
<dbReference type="PANTHER" id="PTHR43399">
    <property type="entry name" value="SUBTILISIN-RELATED"/>
    <property type="match status" value="1"/>
</dbReference>
<feature type="active site" description="Charge relay system" evidence="5">
    <location>
        <position position="363"/>
    </location>
</feature>
<comment type="similarity">
    <text evidence="1 5">Belongs to the peptidase S8 family.</text>
</comment>
<protein>
    <submittedName>
        <fullName evidence="10">S8 family serine peptidase</fullName>
    </submittedName>
</protein>
<dbReference type="InterPro" id="IPR013783">
    <property type="entry name" value="Ig-like_fold"/>
</dbReference>
<dbReference type="PROSITE" id="PS51892">
    <property type="entry name" value="SUBTILASE"/>
    <property type="match status" value="1"/>
</dbReference>
<feature type="signal peptide" evidence="6">
    <location>
        <begin position="1"/>
        <end position="17"/>
    </location>
</feature>
<dbReference type="Pfam" id="PF20009">
    <property type="entry name" value="GEVED"/>
    <property type="match status" value="1"/>
</dbReference>
<dbReference type="InterPro" id="IPR000209">
    <property type="entry name" value="Peptidase_S8/S53_dom"/>
</dbReference>
<dbReference type="InterPro" id="IPR034058">
    <property type="entry name" value="TagA/B/C/D_pept_dom"/>
</dbReference>
<dbReference type="Pfam" id="PF00082">
    <property type="entry name" value="Peptidase_S8"/>
    <property type="match status" value="1"/>
</dbReference>
<feature type="active site" description="Charge relay system" evidence="5">
    <location>
        <position position="117"/>
    </location>
</feature>
<dbReference type="Gene3D" id="2.60.120.380">
    <property type="match status" value="1"/>
</dbReference>
<feature type="chain" id="PRO_5046991820" evidence="6">
    <location>
        <begin position="18"/>
        <end position="1284"/>
    </location>
</feature>
<dbReference type="InterPro" id="IPR015500">
    <property type="entry name" value="Peptidase_S8_subtilisin-rel"/>
</dbReference>
<keyword evidence="11" id="KW-1185">Reference proteome</keyword>
<keyword evidence="2 5" id="KW-0645">Protease</keyword>
<dbReference type="Gene3D" id="3.40.50.200">
    <property type="entry name" value="Peptidase S8/S53 domain"/>
    <property type="match status" value="1"/>
</dbReference>